<evidence type="ECO:0000259" key="4">
    <source>
        <dbReference type="PROSITE" id="PS50206"/>
    </source>
</evidence>
<feature type="region of interest" description="Disordered" evidence="1">
    <location>
        <begin position="228"/>
        <end position="271"/>
    </location>
</feature>
<dbReference type="PROSITE" id="PS50206">
    <property type="entry name" value="RHODANESE_3"/>
    <property type="match status" value="1"/>
</dbReference>
<dbReference type="eggNOG" id="KOG1093">
    <property type="taxonomic scope" value="Eukaryota"/>
</dbReference>
<dbReference type="SUPFAM" id="SSF47923">
    <property type="entry name" value="Ypt/Rab-GAP domain of gyp1p"/>
    <property type="match status" value="1"/>
</dbReference>
<organism evidence="5 6">
    <name type="scientific">Plasmodium vivax</name>
    <name type="common">malaria parasite P. vivax</name>
    <dbReference type="NCBI Taxonomy" id="5855"/>
    <lineage>
        <taxon>Eukaryota</taxon>
        <taxon>Sar</taxon>
        <taxon>Alveolata</taxon>
        <taxon>Apicomplexa</taxon>
        <taxon>Aconoidasida</taxon>
        <taxon>Haemosporida</taxon>
        <taxon>Plasmodiidae</taxon>
        <taxon>Plasmodium</taxon>
        <taxon>Plasmodium (Plasmodium)</taxon>
    </lineage>
</organism>
<dbReference type="Pfam" id="PF00566">
    <property type="entry name" value="RabGAP-TBC"/>
    <property type="match status" value="1"/>
</dbReference>
<dbReference type="VEuPathDB" id="PlasmoDB:PVP01_0319700"/>
<feature type="compositionally biased region" description="Basic and acidic residues" evidence="1">
    <location>
        <begin position="1017"/>
        <end position="1029"/>
    </location>
</feature>
<feature type="region of interest" description="Disordered" evidence="1">
    <location>
        <begin position="1379"/>
        <end position="1409"/>
    </location>
</feature>
<keyword evidence="2" id="KW-0812">Transmembrane</keyword>
<sequence>MFHARCQSSELLLGIQSYSLDEGKRRGKRKTEEVAGGEEPSGGTERGDRQSKYSSIASRFEKVKRLNHPNVCSYFSLSRRGGDFVLVSEWYSLSLHDLLREEERGLVRFKCLRGVQGGGAGGGVRGRGRAKRERPTDRASLPREGSTPRRKLIDAHTTKEIIRQILSAVHYLHSKEVKLLNLTLKDVLVTPKGRIKLHNYCASYLFGGYCCAPRDRCGHFFRSTLGRVPPQEEASPHVEGGSGGKSGGRSGGKSGGKSGGEKKGSTQVSTPRAGKRLVGNALYLPPFFLLNHLASGKRKGSSNYDVCKHVDLFSVGIIILQMVNGIFGFDFLVRNCQPLCDEPVRGENPLLNELHEIVGTLQRMGQESEEDAGQPSGTHTHGDANSLYIDTPAEGEGPLEKVKTIFVCLLYTKAYLLFADVGAEREVSLLDVNVYSLFRALGGEQRRKGGGREDSSKNNRPENRSKNRSKKGYAHANLLAHRVAKSLIELLLNVSVSGRFVKWVERILSEFFTLHVLEQNVQEIMHPGDAHNEKVLFFNLLHKCLSLRGGEQHGSSSLLSHPYFYPRGGAPSWLRNEDILMKQWGGEQPQGGGTPRQGEAASTCLSHWKKEQTCEATHCNQYVVEYIRSNTWEDQLQSKHFMMTKDIHLWFGVLYRMNYFEELLLHSGVNKACSILRLPYLAYKKKKQFFDFFFFRFYELLLLGRYQGVLSVYFHLTKGDATVGTSHRFGNFRRTYRRGICRADSPNGGTCTNGYAFFVKGRKRPLMGRRNNLRGISHRGGIFTRDKTLERKWVQTNGYPSGGGTIAKGEKPYGEFTSTHEEGSAHSFFFNIPMEAKYASLPLRECGEKRVLGVRLVEFYDALEDAHRLVESKEQSGGNNYPVGNVTCVYEKEHSFLHQYSLHLKLQKLLTLDPLNRDELEKEVRRGFPGHMRGVAYLTLLGYRYFLLVRQAPGKKHKMRRLICEASSNGGATSSVKRLGENPLDSFTREERSANFPSNWGSKWQIHHSSGNTEGSTGRRGEGEDAKEGTLYKHPISTAKQPMESFLRKRRRYNDLVGSPQFAKKMRTIELLLYIKLGVSNKHLRSLLLPLCLLYYDSTYLCYKCSKGVVQKYLMGLLSSERNWREFAYTFNCLLSYYAPELTLLFFKNGIHVERLVYSWVCSLFANFFNAQSFFWLLDRILTQPRCYLFFVCVSILISLKRHIVMNMCRENFYKHIFSLAPLVNLNFVLKTSMDMFSSCPMTQVGFPRVGSGLGEETNTPRGVEKNLNGDANLLGSERAHINYLPYLIGDANWVRYYVHRDTFRVYRKRGGGSGSASRTTVKSSKGAGEAEKLRLKKLESEKLKLKKLHLKKLPIEKVPLQKLQLEKLELKKIKRKKLNDDDSGESGHFANLPAPAQEDQRADAQWGKAKTRRAARHCELFLRNYKINKKKKNLSEFSHYETDETDVVTNGKSGDKQMGKNKNVGGGAKCAYYKLTNKNVKKKFKREDLVRLCNFPMFPFVYVTDLANEVSLDNYLIVDMRSPEEFKKKRLKHSVHVNAFLINFKKGVYVNYTDGSYDVDTHLKTIILAFGSSVLDFDAIYNFLNLKIKRITILWGGLHCAFSGLPASCFT</sequence>
<keyword evidence="2" id="KW-0472">Membrane</keyword>
<dbReference type="Proteomes" id="UP000196402">
    <property type="component" value="Chromosome 3"/>
</dbReference>
<feature type="region of interest" description="Disordered" evidence="1">
    <location>
        <begin position="996"/>
        <end position="1029"/>
    </location>
</feature>
<dbReference type="InterPro" id="IPR000719">
    <property type="entry name" value="Prot_kinase_dom"/>
</dbReference>
<evidence type="ECO:0000313" key="6">
    <source>
        <dbReference type="Proteomes" id="UP000196402"/>
    </source>
</evidence>
<dbReference type="EMBL" id="LT615241">
    <property type="protein sequence ID" value="SCO65431.1"/>
    <property type="molecule type" value="Genomic_DNA"/>
</dbReference>
<dbReference type="PROSITE" id="PS50011">
    <property type="entry name" value="PROTEIN_KINASE_DOM"/>
    <property type="match status" value="1"/>
</dbReference>
<feature type="region of interest" description="Disordered" evidence="1">
    <location>
        <begin position="445"/>
        <end position="471"/>
    </location>
</feature>
<proteinExistence type="predicted"/>
<feature type="domain" description="Rhodanese" evidence="4">
    <location>
        <begin position="1512"/>
        <end position="1538"/>
    </location>
</feature>
<dbReference type="CDD" id="cd00158">
    <property type="entry name" value="RHOD"/>
    <property type="match status" value="1"/>
</dbReference>
<feature type="transmembrane region" description="Helical" evidence="2">
    <location>
        <begin position="1183"/>
        <end position="1200"/>
    </location>
</feature>
<keyword evidence="5" id="KW-0418">Kinase</keyword>
<dbReference type="SUPFAM" id="SSF52821">
    <property type="entry name" value="Rhodanese/Cell cycle control phosphatase"/>
    <property type="match status" value="1"/>
</dbReference>
<dbReference type="VEuPathDB" id="PlasmoDB:PVX_096145"/>
<dbReference type="VEuPathDB" id="PlasmoDB:PVPAM_030024400"/>
<feature type="domain" description="Protein kinase" evidence="3">
    <location>
        <begin position="1"/>
        <end position="564"/>
    </location>
</feature>
<evidence type="ECO:0000313" key="5">
    <source>
        <dbReference type="EMBL" id="SCO65431.1"/>
    </source>
</evidence>
<dbReference type="InterPro" id="IPR035969">
    <property type="entry name" value="Rab-GAP_TBC_sf"/>
</dbReference>
<dbReference type="InterPro" id="IPR001763">
    <property type="entry name" value="Rhodanese-like_dom"/>
</dbReference>
<feature type="transmembrane region" description="Helical" evidence="2">
    <location>
        <begin position="1156"/>
        <end position="1177"/>
    </location>
</feature>
<dbReference type="SUPFAM" id="SSF56112">
    <property type="entry name" value="Protein kinase-like (PK-like)"/>
    <property type="match status" value="1"/>
</dbReference>
<evidence type="ECO:0000256" key="1">
    <source>
        <dbReference type="SAM" id="MobiDB-lite"/>
    </source>
</evidence>
<dbReference type="VEuPathDB" id="PlasmoDB:PVW1_030027000"/>
<reference evidence="5 6" key="1">
    <citation type="submission" date="2016-07" db="EMBL/GenBank/DDBJ databases">
        <authorList>
            <consortium name="Pathogen Informatics"/>
        </authorList>
    </citation>
    <scope>NUCLEOTIDE SEQUENCE [LARGE SCALE GENOMIC DNA]</scope>
</reference>
<feature type="region of interest" description="Disordered" evidence="1">
    <location>
        <begin position="363"/>
        <end position="390"/>
    </location>
</feature>
<keyword evidence="5" id="KW-0808">Transferase</keyword>
<feature type="region of interest" description="Disordered" evidence="1">
    <location>
        <begin position="21"/>
        <end position="52"/>
    </location>
</feature>
<dbReference type="InterPro" id="IPR000195">
    <property type="entry name" value="Rab-GAP-TBC_dom"/>
</dbReference>
<feature type="compositionally biased region" description="Basic and acidic residues" evidence="1">
    <location>
        <begin position="445"/>
        <end position="465"/>
    </location>
</feature>
<evidence type="ECO:0000256" key="2">
    <source>
        <dbReference type="SAM" id="Phobius"/>
    </source>
</evidence>
<protein>
    <submittedName>
        <fullName evidence="5">Rab GTPase activator and protein kinase, putative</fullName>
    </submittedName>
</protein>
<dbReference type="GO" id="GO:0004672">
    <property type="term" value="F:protein kinase activity"/>
    <property type="evidence" value="ECO:0007669"/>
    <property type="project" value="InterPro"/>
</dbReference>
<dbReference type="InterPro" id="IPR011009">
    <property type="entry name" value="Kinase-like_dom_sf"/>
</dbReference>
<gene>
    <name evidence="5" type="ORF">PVT01_030024600</name>
</gene>
<name>A0A1G4GS71_PLAVI</name>
<accession>A0A1G4GS71</accession>
<dbReference type="Gene3D" id="1.10.472.80">
    <property type="entry name" value="Ypt/Rab-GAP domain of gyp1p, domain 3"/>
    <property type="match status" value="1"/>
</dbReference>
<dbReference type="InterPro" id="IPR036873">
    <property type="entry name" value="Rhodanese-like_dom_sf"/>
</dbReference>
<feature type="compositionally biased region" description="Gly residues" evidence="1">
    <location>
        <begin position="240"/>
        <end position="258"/>
    </location>
</feature>
<feature type="region of interest" description="Disordered" evidence="1">
    <location>
        <begin position="118"/>
        <end position="149"/>
    </location>
</feature>
<keyword evidence="2" id="KW-1133">Transmembrane helix</keyword>
<evidence type="ECO:0000259" key="3">
    <source>
        <dbReference type="PROSITE" id="PS50011"/>
    </source>
</evidence>
<feature type="region of interest" description="Disordered" evidence="1">
    <location>
        <begin position="1310"/>
        <end position="1331"/>
    </location>
</feature>
<dbReference type="GO" id="GO:0005524">
    <property type="term" value="F:ATP binding"/>
    <property type="evidence" value="ECO:0007669"/>
    <property type="project" value="InterPro"/>
</dbReference>
<dbReference type="Gene3D" id="1.10.510.10">
    <property type="entry name" value="Transferase(Phosphotransferase) domain 1"/>
    <property type="match status" value="1"/>
</dbReference>